<reference evidence="2 3" key="1">
    <citation type="submission" date="2014-08" db="EMBL/GenBank/DDBJ databases">
        <title>Genome sequences of NCPPB Pectobacterium isolates.</title>
        <authorList>
            <person name="Glover R.H."/>
            <person name="Sapp M."/>
            <person name="Elphinstone J."/>
        </authorList>
    </citation>
    <scope>NUCLEOTIDE SEQUENCE [LARGE SCALE GENOMIC DNA]</scope>
    <source>
        <strain evidence="2 3">LMG 21372</strain>
    </source>
</reference>
<evidence type="ECO:0000313" key="2">
    <source>
        <dbReference type="EMBL" id="KGA34253.1"/>
    </source>
</evidence>
<sequence>MIVSFLGIVFSLTGASFTGQSAIASYLGLKFSDVDGFKWVYFIILAYTSIRYIVHYSSEFVALMVESTRRCIDWPYLNFFLKKILLDSSGQSDNGYYYDFSAWNDLDDNYPLLVKLSAFEHDGENSFSTFDVDLDFSGSSFIRLCNVEFDNGPLVSNVRDLNYFNIYRLNGNKGYLKRFSFVGVGILATGFILFLFDSFTKFRYFEYSIPLFTALCALFMTIDHFFFSYKPLTILTTIRDAII</sequence>
<keyword evidence="1" id="KW-1133">Transmembrane helix</keyword>
<keyword evidence="1" id="KW-0812">Transmembrane</keyword>
<dbReference type="Proteomes" id="UP000029435">
    <property type="component" value="Unassembled WGS sequence"/>
</dbReference>
<organism evidence="2 3">
    <name type="scientific">Pectobacterium brasiliense</name>
    <dbReference type="NCBI Taxonomy" id="180957"/>
    <lineage>
        <taxon>Bacteria</taxon>
        <taxon>Pseudomonadati</taxon>
        <taxon>Pseudomonadota</taxon>
        <taxon>Gammaproteobacteria</taxon>
        <taxon>Enterobacterales</taxon>
        <taxon>Pectobacteriaceae</taxon>
        <taxon>Pectobacterium</taxon>
    </lineage>
</organism>
<dbReference type="AlphaFoldDB" id="A0A0M2F0P3"/>
<gene>
    <name evidence="2" type="ORF">KU74_12315</name>
</gene>
<name>A0A0M2F0P3_9GAMM</name>
<dbReference type="EMBL" id="JQOD01000002">
    <property type="protein sequence ID" value="KGA34253.1"/>
    <property type="molecule type" value="Genomic_DNA"/>
</dbReference>
<proteinExistence type="predicted"/>
<feature type="transmembrane region" description="Helical" evidence="1">
    <location>
        <begin position="208"/>
        <end position="229"/>
    </location>
</feature>
<feature type="transmembrane region" description="Helical" evidence="1">
    <location>
        <begin position="175"/>
        <end position="196"/>
    </location>
</feature>
<evidence type="ECO:0000313" key="3">
    <source>
        <dbReference type="Proteomes" id="UP000029435"/>
    </source>
</evidence>
<comment type="caution">
    <text evidence="2">The sequence shown here is derived from an EMBL/GenBank/DDBJ whole genome shotgun (WGS) entry which is preliminary data.</text>
</comment>
<keyword evidence="1" id="KW-0472">Membrane</keyword>
<accession>A0A0M2F0P3</accession>
<evidence type="ECO:0000256" key="1">
    <source>
        <dbReference type="SAM" id="Phobius"/>
    </source>
</evidence>
<feature type="transmembrane region" description="Helical" evidence="1">
    <location>
        <begin position="37"/>
        <end position="54"/>
    </location>
</feature>
<protein>
    <submittedName>
        <fullName evidence="2">Uncharacterized protein</fullName>
    </submittedName>
</protein>